<dbReference type="PANTHER" id="PTHR43377">
    <property type="entry name" value="BILIVERDIN REDUCTASE A"/>
    <property type="match status" value="1"/>
</dbReference>
<sequence length="339" mass="36857">MIRIGIAGYGYWGPNLARAVAESGAARVEMIADMSDAALKRASLRHPAAALTTDIMEMIRSPQIDAVMIATPVNTHYPLALAALQAGKHVVVEKPMAETVANASRLVDEAQRRGLTLMVDHTFVYTGAIQAISKLIHSRELGDIYYYDSTRVNLGLFQRDVNVIWDLAVHDFAIMDHLFESKPAAISASAAGFLSNSPENMAHLTVHYECGAMAHLNVNWLAPVKIRQTLIGGSKKMVIYDDMQASEKVKIYDRGAVKGQDDYAHLVSYRLGDMHAPALSTKEALVSETEEFVRCIDTGDTPITDGVGGLRVVEMLAAASRSTELRGHPVDLVSLKVAS</sequence>
<organism evidence="3 4">
    <name type="scientific">Tranquillimonas rosea</name>
    <dbReference type="NCBI Taxonomy" id="641238"/>
    <lineage>
        <taxon>Bacteria</taxon>
        <taxon>Pseudomonadati</taxon>
        <taxon>Pseudomonadota</taxon>
        <taxon>Alphaproteobacteria</taxon>
        <taxon>Rhodobacterales</taxon>
        <taxon>Roseobacteraceae</taxon>
        <taxon>Tranquillimonas</taxon>
    </lineage>
</organism>
<evidence type="ECO:0000259" key="2">
    <source>
        <dbReference type="Pfam" id="PF22725"/>
    </source>
</evidence>
<dbReference type="PANTHER" id="PTHR43377:SF6">
    <property type="entry name" value="GFO_IDH_MOCA-LIKE OXIDOREDUCTASE N-TERMINAL DOMAIN-CONTAINING PROTEIN"/>
    <property type="match status" value="1"/>
</dbReference>
<dbReference type="InterPro" id="IPR055170">
    <property type="entry name" value="GFO_IDH_MocA-like_dom"/>
</dbReference>
<name>A0A1H9X312_9RHOB</name>
<keyword evidence="4" id="KW-1185">Reference proteome</keyword>
<dbReference type="STRING" id="641238.SAMN04490244_11723"/>
<dbReference type="InterPro" id="IPR036291">
    <property type="entry name" value="NAD(P)-bd_dom_sf"/>
</dbReference>
<protein>
    <submittedName>
        <fullName evidence="3">Predicted dehydrogenase</fullName>
    </submittedName>
</protein>
<dbReference type="Pfam" id="PF01408">
    <property type="entry name" value="GFO_IDH_MocA"/>
    <property type="match status" value="1"/>
</dbReference>
<dbReference type="SUPFAM" id="SSF51735">
    <property type="entry name" value="NAD(P)-binding Rossmann-fold domains"/>
    <property type="match status" value="1"/>
</dbReference>
<dbReference type="OrthoDB" id="9815825at2"/>
<dbReference type="InterPro" id="IPR000683">
    <property type="entry name" value="Gfo/Idh/MocA-like_OxRdtase_N"/>
</dbReference>
<evidence type="ECO:0000313" key="3">
    <source>
        <dbReference type="EMBL" id="SES40505.1"/>
    </source>
</evidence>
<dbReference type="Gene3D" id="3.40.50.720">
    <property type="entry name" value="NAD(P)-binding Rossmann-like Domain"/>
    <property type="match status" value="1"/>
</dbReference>
<dbReference type="Pfam" id="PF22725">
    <property type="entry name" value="GFO_IDH_MocA_C3"/>
    <property type="match status" value="1"/>
</dbReference>
<reference evidence="3 4" key="1">
    <citation type="submission" date="2016-10" db="EMBL/GenBank/DDBJ databases">
        <authorList>
            <person name="de Groot N.N."/>
        </authorList>
    </citation>
    <scope>NUCLEOTIDE SEQUENCE [LARGE SCALE GENOMIC DNA]</scope>
    <source>
        <strain evidence="3 4">DSM 23042</strain>
    </source>
</reference>
<dbReference type="AlphaFoldDB" id="A0A1H9X312"/>
<dbReference type="GO" id="GO:0000166">
    <property type="term" value="F:nucleotide binding"/>
    <property type="evidence" value="ECO:0007669"/>
    <property type="project" value="InterPro"/>
</dbReference>
<dbReference type="SUPFAM" id="SSF55347">
    <property type="entry name" value="Glyceraldehyde-3-phosphate dehydrogenase-like, C-terminal domain"/>
    <property type="match status" value="1"/>
</dbReference>
<proteinExistence type="predicted"/>
<accession>A0A1H9X312</accession>
<dbReference type="InterPro" id="IPR051450">
    <property type="entry name" value="Gfo/Idh/MocA_Oxidoreductases"/>
</dbReference>
<feature type="domain" description="Gfo/Idh/MocA-like oxidoreductase N-terminal" evidence="1">
    <location>
        <begin position="2"/>
        <end position="121"/>
    </location>
</feature>
<dbReference type="Proteomes" id="UP000198885">
    <property type="component" value="Unassembled WGS sequence"/>
</dbReference>
<gene>
    <name evidence="3" type="ORF">SAMN04490244_11723</name>
</gene>
<dbReference type="EMBL" id="FOGU01000017">
    <property type="protein sequence ID" value="SES40505.1"/>
    <property type="molecule type" value="Genomic_DNA"/>
</dbReference>
<feature type="domain" description="GFO/IDH/MocA-like oxidoreductase" evidence="2">
    <location>
        <begin position="130"/>
        <end position="236"/>
    </location>
</feature>
<evidence type="ECO:0000313" key="4">
    <source>
        <dbReference type="Proteomes" id="UP000198885"/>
    </source>
</evidence>
<dbReference type="Gene3D" id="3.30.360.10">
    <property type="entry name" value="Dihydrodipicolinate Reductase, domain 2"/>
    <property type="match status" value="1"/>
</dbReference>
<dbReference type="RefSeq" id="WP_092696216.1">
    <property type="nucleotide sequence ID" value="NZ_CBDDGO010000004.1"/>
</dbReference>
<evidence type="ECO:0000259" key="1">
    <source>
        <dbReference type="Pfam" id="PF01408"/>
    </source>
</evidence>